<dbReference type="PROSITE" id="PS51900">
    <property type="entry name" value="CB"/>
    <property type="match status" value="1"/>
</dbReference>
<dbReference type="Gene3D" id="1.10.443.10">
    <property type="entry name" value="Intergrase catalytic core"/>
    <property type="match status" value="1"/>
</dbReference>
<dbReference type="Pfam" id="PF02899">
    <property type="entry name" value="Phage_int_SAM_1"/>
    <property type="match status" value="1"/>
</dbReference>
<dbReference type="Pfam" id="PF00589">
    <property type="entry name" value="Phage_integrase"/>
    <property type="match status" value="1"/>
</dbReference>
<keyword evidence="5" id="KW-0233">DNA recombination</keyword>
<dbReference type="PANTHER" id="PTHR30349:SF81">
    <property type="entry name" value="TYROSINE RECOMBINASE XERC"/>
    <property type="match status" value="1"/>
</dbReference>
<gene>
    <name evidence="9" type="ORF">DSOL_4032</name>
</gene>
<dbReference type="Gene3D" id="1.10.150.130">
    <property type="match status" value="1"/>
</dbReference>
<dbReference type="PANTHER" id="PTHR30349">
    <property type="entry name" value="PHAGE INTEGRASE-RELATED"/>
    <property type="match status" value="1"/>
</dbReference>
<dbReference type="OrthoDB" id="184666at2"/>
<reference evidence="9 10" key="1">
    <citation type="submission" date="2016-09" db="EMBL/GenBank/DDBJ databases">
        <title>Complete genome of Desulfosporosinus sp. OL.</title>
        <authorList>
            <person name="Mardanov A."/>
            <person name="Beletsky A."/>
            <person name="Panova A."/>
            <person name="Karnachuk O."/>
            <person name="Ravin N."/>
        </authorList>
    </citation>
    <scope>NUCLEOTIDE SEQUENCE [LARGE SCALE GENOMIC DNA]</scope>
    <source>
        <strain evidence="9 10">OL</strain>
    </source>
</reference>
<keyword evidence="10" id="KW-1185">Reference proteome</keyword>
<dbReference type="EMBL" id="MLBF01000042">
    <property type="protein sequence ID" value="OLN28519.1"/>
    <property type="molecule type" value="Genomic_DNA"/>
</dbReference>
<dbReference type="STRING" id="1888891.DSOL_4032"/>
<accession>A0A1Q8QMG6</accession>
<dbReference type="InterPro" id="IPR044068">
    <property type="entry name" value="CB"/>
</dbReference>
<comment type="similarity">
    <text evidence="2">Belongs to the 'phage' integrase family.</text>
</comment>
<dbReference type="InterPro" id="IPR013762">
    <property type="entry name" value="Integrase-like_cat_sf"/>
</dbReference>
<dbReference type="GO" id="GO:0006310">
    <property type="term" value="P:DNA recombination"/>
    <property type="evidence" value="ECO:0007669"/>
    <property type="project" value="UniProtKB-KW"/>
</dbReference>
<dbReference type="PROSITE" id="PS51898">
    <property type="entry name" value="TYR_RECOMBINASE"/>
    <property type="match status" value="1"/>
</dbReference>
<feature type="domain" description="Core-binding (CB)" evidence="8">
    <location>
        <begin position="1"/>
        <end position="78"/>
    </location>
</feature>
<dbReference type="GO" id="GO:0015074">
    <property type="term" value="P:DNA integration"/>
    <property type="evidence" value="ECO:0007669"/>
    <property type="project" value="UniProtKB-KW"/>
</dbReference>
<evidence type="ECO:0000259" key="8">
    <source>
        <dbReference type="PROSITE" id="PS51900"/>
    </source>
</evidence>
<sequence>MKEFLGTLGQTTARAYGEDLIDFSRWFEESDGIELVAGLVTTLDLRDYLSHMLTVRGLKPSTINRRLAAIRAWLQWAKRKGAINDLPVFPRHLSEPKRAPKSLDRVEEARFLRSVAREGNVRDNAAIGLMLYAGLRVSEAVSTKPSDIEIGERKGKVIVRNGKGMKRREVPINADGRGMIGPWLAKANSDYLFPGSVGGHLSPRTIQELIKKYAYQAQLDPNSVTPHVLRHTFATKILRSGVDIVTVAALLGHSRIDTTAIYTQPSWRDLERAVDGREGGNGE</sequence>
<comment type="caution">
    <text evidence="9">The sequence shown here is derived from an EMBL/GenBank/DDBJ whole genome shotgun (WGS) entry which is preliminary data.</text>
</comment>
<dbReference type="InterPro" id="IPR002104">
    <property type="entry name" value="Integrase_catalytic"/>
</dbReference>
<dbReference type="Proteomes" id="UP000186102">
    <property type="component" value="Unassembled WGS sequence"/>
</dbReference>
<comment type="function">
    <text evidence="1">Site-specific tyrosine recombinase, which acts by catalyzing the cutting and rejoining of the recombining DNA molecules.</text>
</comment>
<dbReference type="RefSeq" id="WP_075366441.1">
    <property type="nucleotide sequence ID" value="NZ_MLBF01000042.1"/>
</dbReference>
<dbReference type="InterPro" id="IPR011010">
    <property type="entry name" value="DNA_brk_join_enz"/>
</dbReference>
<organism evidence="9 10">
    <name type="scientific">Desulfosporosinus metallidurans</name>
    <dbReference type="NCBI Taxonomy" id="1888891"/>
    <lineage>
        <taxon>Bacteria</taxon>
        <taxon>Bacillati</taxon>
        <taxon>Bacillota</taxon>
        <taxon>Clostridia</taxon>
        <taxon>Eubacteriales</taxon>
        <taxon>Desulfitobacteriaceae</taxon>
        <taxon>Desulfosporosinus</taxon>
    </lineage>
</organism>
<dbReference type="AlphaFoldDB" id="A0A1Q8QMG6"/>
<proteinExistence type="inferred from homology"/>
<protein>
    <submittedName>
        <fullName evidence="9">Integrase-recombinase protein</fullName>
    </submittedName>
</protein>
<feature type="domain" description="Tyr recombinase" evidence="7">
    <location>
        <begin position="98"/>
        <end position="275"/>
    </location>
</feature>
<dbReference type="InterPro" id="IPR004107">
    <property type="entry name" value="Integrase_SAM-like_N"/>
</dbReference>
<dbReference type="GO" id="GO:0003677">
    <property type="term" value="F:DNA binding"/>
    <property type="evidence" value="ECO:0007669"/>
    <property type="project" value="UniProtKB-UniRule"/>
</dbReference>
<evidence type="ECO:0000256" key="2">
    <source>
        <dbReference type="ARBA" id="ARBA00008857"/>
    </source>
</evidence>
<dbReference type="InterPro" id="IPR050090">
    <property type="entry name" value="Tyrosine_recombinase_XerCD"/>
</dbReference>
<dbReference type="InterPro" id="IPR010998">
    <property type="entry name" value="Integrase_recombinase_N"/>
</dbReference>
<evidence type="ECO:0000256" key="1">
    <source>
        <dbReference type="ARBA" id="ARBA00003283"/>
    </source>
</evidence>
<evidence type="ECO:0000256" key="3">
    <source>
        <dbReference type="ARBA" id="ARBA00022908"/>
    </source>
</evidence>
<name>A0A1Q8QMG6_9FIRM</name>
<keyword evidence="4 6" id="KW-0238">DNA-binding</keyword>
<dbReference type="SUPFAM" id="SSF56349">
    <property type="entry name" value="DNA breaking-rejoining enzymes"/>
    <property type="match status" value="1"/>
</dbReference>
<keyword evidence="3" id="KW-0229">DNA integration</keyword>
<evidence type="ECO:0000313" key="9">
    <source>
        <dbReference type="EMBL" id="OLN28519.1"/>
    </source>
</evidence>
<evidence type="ECO:0000256" key="6">
    <source>
        <dbReference type="PROSITE-ProRule" id="PRU01248"/>
    </source>
</evidence>
<evidence type="ECO:0000256" key="5">
    <source>
        <dbReference type="ARBA" id="ARBA00023172"/>
    </source>
</evidence>
<evidence type="ECO:0000256" key="4">
    <source>
        <dbReference type="ARBA" id="ARBA00023125"/>
    </source>
</evidence>
<evidence type="ECO:0000259" key="7">
    <source>
        <dbReference type="PROSITE" id="PS51898"/>
    </source>
</evidence>
<evidence type="ECO:0000313" key="10">
    <source>
        <dbReference type="Proteomes" id="UP000186102"/>
    </source>
</evidence>